<dbReference type="OrthoDB" id="916275at2"/>
<gene>
    <name evidence="1" type="ORF">B0X71_13450</name>
</gene>
<dbReference type="AlphaFoldDB" id="A0A1Q2L0P3"/>
<sequence>MKKHLLILFGIIFFLMQPFFLWLLEPEETLDVAVLDKTVPQENYREHHGLIWLLQHYKYRAAEGEPYRNIADYYGFIPDEADESYGIRTLPPSLDGTDLIYVADTYGVYKEDLAWNEEIASGDALELCWLVNTFKLYENRLATPLAAFLFPDSAARKQAHRLLPVCLFPVFT</sequence>
<dbReference type="RefSeq" id="WP_077589896.1">
    <property type="nucleotide sequence ID" value="NZ_CP019640.1"/>
</dbReference>
<dbReference type="Proteomes" id="UP000188184">
    <property type="component" value="Chromosome"/>
</dbReference>
<accession>A0A1Q2L0P3</accession>
<proteinExistence type="predicted"/>
<evidence type="ECO:0000313" key="2">
    <source>
        <dbReference type="Proteomes" id="UP000188184"/>
    </source>
</evidence>
<reference evidence="1 2" key="1">
    <citation type="submission" date="2017-02" db="EMBL/GenBank/DDBJ databases">
        <title>The complete genomic sequence of a novel cold adapted crude oil-degrading bacterium Planococcus qaidamina Y42.</title>
        <authorList>
            <person name="Yang R."/>
        </authorList>
    </citation>
    <scope>NUCLEOTIDE SEQUENCE [LARGE SCALE GENOMIC DNA]</scope>
    <source>
        <strain evidence="1 2">Y42</strain>
    </source>
</reference>
<name>A0A1Q2L0P3_9BACL</name>
<protein>
    <submittedName>
        <fullName evidence="1">Uncharacterized protein</fullName>
    </submittedName>
</protein>
<dbReference type="KEGG" id="pmar:B0X71_13450"/>
<organism evidence="1 2">
    <name type="scientific">Planococcus lenghuensis</name>
    <dbReference type="NCBI Taxonomy" id="2213202"/>
    <lineage>
        <taxon>Bacteria</taxon>
        <taxon>Bacillati</taxon>
        <taxon>Bacillota</taxon>
        <taxon>Bacilli</taxon>
        <taxon>Bacillales</taxon>
        <taxon>Caryophanaceae</taxon>
        <taxon>Planococcus</taxon>
    </lineage>
</organism>
<dbReference type="EMBL" id="CP019640">
    <property type="protein sequence ID" value="AQQ54001.1"/>
    <property type="molecule type" value="Genomic_DNA"/>
</dbReference>
<evidence type="ECO:0000313" key="1">
    <source>
        <dbReference type="EMBL" id="AQQ54001.1"/>
    </source>
</evidence>
<keyword evidence="2" id="KW-1185">Reference proteome</keyword>